<feature type="compositionally biased region" description="Pro residues" evidence="8">
    <location>
        <begin position="348"/>
        <end position="362"/>
    </location>
</feature>
<dbReference type="InterPro" id="IPR022745">
    <property type="entry name" value="eIF4G1_eIF4E-bd"/>
</dbReference>
<dbReference type="Pfam" id="PF12152">
    <property type="entry name" value="eIF_4G1"/>
    <property type="match status" value="1"/>
</dbReference>
<evidence type="ECO:0000256" key="5">
    <source>
        <dbReference type="ARBA" id="ARBA00022553"/>
    </source>
</evidence>
<feature type="compositionally biased region" description="Polar residues" evidence="8">
    <location>
        <begin position="1"/>
        <end position="14"/>
    </location>
</feature>
<dbReference type="SUPFAM" id="SSF101489">
    <property type="entry name" value="Eukaryotic initiation factor 4f subunit eIF4g, eIF4e-binding domain"/>
    <property type="match status" value="1"/>
</dbReference>
<dbReference type="Proteomes" id="UP000308549">
    <property type="component" value="Unassembled WGS sequence"/>
</dbReference>
<sequence>MTSAIAPTAQSPLNATVAPDASTAATSTTAPLSGAVPAQPPVRSYANATKTASPAPPTPAGASAQHAKSETPVNGANTMAQGGSQPNGTTQHSTEHGRKPSVVISASGASGHIPNGGPVAQSGRPPINFGSMGASGSPLPQPSMPHQSQASSLPAPHGSPRVTSPAHSPSPIPQPPASGGRPPSGSFQQTNGMTFGSMGGGEGDPMRQLQVGPGMPPMHERRQSSQSMQSDMSNSGMQQNMNRNFVPPAGRGRPQPQFNGMPSPGPNFRPNPAQGRPNMPPHFGQPPSSPYAGRASPAFRPASMQQPQMPYGGYQPHMSQQMSQQMYPGFDPHGGYYQPYYGYGQYPGQPPQSPRPPYPSPYNAPQGPMQSSFHPPDMSRSASQSSQRPTSSMGQPQTPSMPQQTPQPQTPGQQPPQPAASSQFVKPKKTSAIKITDAAGNAVNFTKPSPSPGAQAQPQTPVIVSTPNAPTPPPRAPSTQQTRSDSQPAGPSAEEKKAAFQEQIRKNMEAQRQKEQADKDTKATTEQTVPETSVKEPEQAETAAQDTVKEATAQAEKSAAAAAGDEKGEEAAEAAETAANKQDDSQKDEKEETEEERIEREILEMEAADKAEEEREKAFSEKRRKEKEAQAKVQAAKDDEELKRQEREAEEREAERERERSGENEKAAEPKEEDKSMFAALKKPTLGPGATGETSAEDSTADETEAAKADAAAMPPPEPPQTQARSAGAQKPKPAHLKLETNKRVEPAEPTPGMQSLKSARFLEVKEEPKYPDGFKSPNPALNLGGARKARTYDKDFLLQFQGVFKEKPSVDWDTKVKETLGPDEPASARAPASARTPSGMGGRQPSGRGGPTGAGFGGAMGQFSGPPGRTLPAGTTSQQRFEASQNVGPARGAMAMPGAMGGRMPSNLGMGAPGTGMSRTNSLQTMGGMGGPNSPRQPSSRGGRGGGSKRGMSRKEESDMAAKMPLTYGQELAPLQKSGSGWKATSLGQPAAMAGPDPSGLMAPDLVQRKVKAALNKMTPEKFDKISDQILEIAGQSKHETDGRTLRQVIQLTFEKACDEAHWAGMYAQFCHRMLTTMSTEIRDETINDKSGNPVVGGALFRKYLLNRCQEEFERGWQANLPEKPEGESQEEAALMSDEYYVAAAAKRRGLGLIQFIGQLYKLRMLTIRIMHQCVLRLLNFEGDPDEAAIENMTTLLRAVGGTMDDEATGRTMMDAYFQRINDVLLKSEALSSRPRFMIMDLVDLRRKGWKGKDDAKGPKTLDQVHAEAEAARAKADAERAKMNTRGPGGRPPGGRGDARQFSGGGMPPPVDYTRTTVGMDDLKRLQNRGASGRATGGGGLGPGGSLGPGSMLGSGRAGSRRGNLGPPGSGNTTRTSTPPIEKDKKDEPTQQNAFSALASLDTSGETAEDARSEANSPTTARNRSRSPMPAAAAEKPESS</sequence>
<organism evidence="10 11">
    <name type="scientific">Salinomyces thailandicus</name>
    <dbReference type="NCBI Taxonomy" id="706561"/>
    <lineage>
        <taxon>Eukaryota</taxon>
        <taxon>Fungi</taxon>
        <taxon>Dikarya</taxon>
        <taxon>Ascomycota</taxon>
        <taxon>Pezizomycotina</taxon>
        <taxon>Dothideomycetes</taxon>
        <taxon>Dothideomycetidae</taxon>
        <taxon>Mycosphaerellales</taxon>
        <taxon>Teratosphaeriaceae</taxon>
        <taxon>Salinomyces</taxon>
    </lineage>
</organism>
<protein>
    <recommendedName>
        <fullName evidence="9">MIF4G domain-containing protein</fullName>
    </recommendedName>
</protein>
<evidence type="ECO:0000256" key="4">
    <source>
        <dbReference type="ARBA" id="ARBA00022540"/>
    </source>
</evidence>
<evidence type="ECO:0000256" key="3">
    <source>
        <dbReference type="ARBA" id="ARBA00022490"/>
    </source>
</evidence>
<feature type="region of interest" description="Disordered" evidence="8">
    <location>
        <begin position="817"/>
        <end position="893"/>
    </location>
</feature>
<feature type="compositionally biased region" description="Pro residues" evidence="8">
    <location>
        <begin position="278"/>
        <end position="289"/>
    </location>
</feature>
<dbReference type="SMART" id="SM00543">
    <property type="entry name" value="MIF4G"/>
    <property type="match status" value="1"/>
</dbReference>
<feature type="compositionally biased region" description="Low complexity" evidence="8">
    <location>
        <begin position="304"/>
        <end position="326"/>
    </location>
</feature>
<evidence type="ECO:0000256" key="8">
    <source>
        <dbReference type="SAM" id="MobiDB-lite"/>
    </source>
</evidence>
<feature type="compositionally biased region" description="Gly residues" evidence="8">
    <location>
        <begin position="1288"/>
        <end position="1297"/>
    </location>
</feature>
<proteinExistence type="inferred from homology"/>
<feature type="compositionally biased region" description="Polar residues" evidence="8">
    <location>
        <begin position="1371"/>
        <end position="1380"/>
    </location>
</feature>
<reference evidence="10 11" key="1">
    <citation type="submission" date="2017-03" db="EMBL/GenBank/DDBJ databases">
        <title>Genomes of endolithic fungi from Antarctica.</title>
        <authorList>
            <person name="Coleine C."/>
            <person name="Masonjones S."/>
            <person name="Stajich J.E."/>
        </authorList>
    </citation>
    <scope>NUCLEOTIDE SEQUENCE [LARGE SCALE GENOMIC DNA]</scope>
    <source>
        <strain evidence="10 11">CCFEE 6315</strain>
    </source>
</reference>
<feature type="compositionally biased region" description="Low complexity" evidence="8">
    <location>
        <begin position="224"/>
        <end position="244"/>
    </location>
</feature>
<evidence type="ECO:0000313" key="11">
    <source>
        <dbReference type="Proteomes" id="UP000308549"/>
    </source>
</evidence>
<feature type="compositionally biased region" description="Low complexity" evidence="8">
    <location>
        <begin position="177"/>
        <end position="196"/>
    </location>
</feature>
<comment type="caution">
    <text evidence="10">The sequence shown here is derived from an EMBL/GenBank/DDBJ whole genome shotgun (WGS) entry which is preliminary data.</text>
</comment>
<dbReference type="GO" id="GO:0010494">
    <property type="term" value="C:cytoplasmic stress granule"/>
    <property type="evidence" value="ECO:0007669"/>
    <property type="project" value="UniProtKB-ARBA"/>
</dbReference>
<feature type="compositionally biased region" description="Low complexity" evidence="8">
    <location>
        <begin position="379"/>
        <end position="412"/>
    </location>
</feature>
<comment type="subcellular location">
    <subcellularLocation>
        <location evidence="1">Cytoplasm</location>
    </subcellularLocation>
</comment>
<feature type="compositionally biased region" description="Basic and acidic residues" evidence="8">
    <location>
        <begin position="1251"/>
        <end position="1283"/>
    </location>
</feature>
<dbReference type="InterPro" id="IPR016024">
    <property type="entry name" value="ARM-type_fold"/>
</dbReference>
<dbReference type="Gene3D" id="1.25.40.180">
    <property type="match status" value="1"/>
</dbReference>
<dbReference type="OrthoDB" id="514777at2759"/>
<feature type="compositionally biased region" description="Basic and acidic residues" evidence="8">
    <location>
        <begin position="493"/>
        <end position="523"/>
    </location>
</feature>
<feature type="compositionally biased region" description="Basic and acidic residues" evidence="8">
    <location>
        <begin position="581"/>
        <end position="590"/>
    </location>
</feature>
<evidence type="ECO:0000256" key="6">
    <source>
        <dbReference type="ARBA" id="ARBA00022884"/>
    </source>
</evidence>
<feature type="compositionally biased region" description="Basic and acidic residues" evidence="8">
    <location>
        <begin position="597"/>
        <end position="676"/>
    </location>
</feature>
<feature type="compositionally biased region" description="Polar residues" evidence="8">
    <location>
        <begin position="874"/>
        <end position="888"/>
    </location>
</feature>
<dbReference type="SUPFAM" id="SSF48371">
    <property type="entry name" value="ARM repeat"/>
    <property type="match status" value="1"/>
</dbReference>
<feature type="compositionally biased region" description="Low complexity" evidence="8">
    <location>
        <begin position="550"/>
        <end position="563"/>
    </location>
</feature>
<evidence type="ECO:0000256" key="1">
    <source>
        <dbReference type="ARBA" id="ARBA00004496"/>
    </source>
</evidence>
<dbReference type="InterPro" id="IPR036211">
    <property type="entry name" value="eIF4G_eIF4E-bd_sf"/>
</dbReference>
<feature type="region of interest" description="Disordered" evidence="8">
    <location>
        <begin position="1251"/>
        <end position="1317"/>
    </location>
</feature>
<feature type="region of interest" description="Disordered" evidence="8">
    <location>
        <begin position="1330"/>
        <end position="1441"/>
    </location>
</feature>
<dbReference type="InterPro" id="IPR003890">
    <property type="entry name" value="MIF4G-like_typ-3"/>
</dbReference>
<feature type="compositionally biased region" description="Basic and acidic residues" evidence="8">
    <location>
        <begin position="737"/>
        <end position="747"/>
    </location>
</feature>
<dbReference type="PANTHER" id="PTHR23253:SF9">
    <property type="entry name" value="EUKARYOTIC TRANSLATION INITIATION FACTOR 4 GAMMA 2"/>
    <property type="match status" value="1"/>
</dbReference>
<feature type="compositionally biased region" description="Gly residues" evidence="8">
    <location>
        <begin position="1336"/>
        <end position="1358"/>
    </location>
</feature>
<keyword evidence="4" id="KW-0396">Initiation factor</keyword>
<dbReference type="FunFam" id="1.25.40.180:FF:000020">
    <property type="entry name" value="Eukaryotic translation initiation factor subunit"/>
    <property type="match status" value="1"/>
</dbReference>
<feature type="compositionally biased region" description="Low complexity" evidence="8">
    <location>
        <begin position="933"/>
        <end position="942"/>
    </location>
</feature>
<keyword evidence="7" id="KW-0648">Protein biosynthesis</keyword>
<dbReference type="GO" id="GO:0016281">
    <property type="term" value="C:eukaryotic translation initiation factor 4F complex"/>
    <property type="evidence" value="ECO:0007669"/>
    <property type="project" value="TreeGrafter"/>
</dbReference>
<evidence type="ECO:0000259" key="9">
    <source>
        <dbReference type="SMART" id="SM00543"/>
    </source>
</evidence>
<dbReference type="PANTHER" id="PTHR23253">
    <property type="entry name" value="EUKARYOTIC TRANSLATION INITIATION FACTOR 4 GAMMA"/>
    <property type="match status" value="1"/>
</dbReference>
<evidence type="ECO:0000256" key="7">
    <source>
        <dbReference type="ARBA" id="ARBA00022917"/>
    </source>
</evidence>
<feature type="compositionally biased region" description="Gly residues" evidence="8">
    <location>
        <begin position="840"/>
        <end position="861"/>
    </location>
</feature>
<dbReference type="Gene3D" id="1.20.970.30">
    <property type="entry name" value="eIF4G, eIF4E-binding domain"/>
    <property type="match status" value="1"/>
</dbReference>
<keyword evidence="11" id="KW-1185">Reference proteome</keyword>
<feature type="compositionally biased region" description="Low complexity" evidence="8">
    <location>
        <begin position="452"/>
        <end position="468"/>
    </location>
</feature>
<gene>
    <name evidence="10" type="ORF">B0A50_07567</name>
</gene>
<comment type="similarity">
    <text evidence="2">Belongs to the eukaryotic initiation factor 4G family.</text>
</comment>
<feature type="region of interest" description="Disordered" evidence="8">
    <location>
        <begin position="906"/>
        <end position="961"/>
    </location>
</feature>
<keyword evidence="6" id="KW-0694">RNA-binding</keyword>
<dbReference type="Pfam" id="PF02854">
    <property type="entry name" value="MIF4G"/>
    <property type="match status" value="1"/>
</dbReference>
<evidence type="ECO:0000313" key="10">
    <source>
        <dbReference type="EMBL" id="TKA23359.1"/>
    </source>
</evidence>
<name>A0A4V5N5V0_9PEZI</name>
<feature type="compositionally biased region" description="Polar residues" evidence="8">
    <location>
        <begin position="71"/>
        <end position="92"/>
    </location>
</feature>
<feature type="domain" description="MIF4G" evidence="9">
    <location>
        <begin position="1009"/>
        <end position="1250"/>
    </location>
</feature>
<dbReference type="GO" id="GO:0003729">
    <property type="term" value="F:mRNA binding"/>
    <property type="evidence" value="ECO:0007669"/>
    <property type="project" value="TreeGrafter"/>
</dbReference>
<keyword evidence="3" id="KW-0963">Cytoplasm</keyword>
<feature type="region of interest" description="Disordered" evidence="8">
    <location>
        <begin position="1"/>
        <end position="760"/>
    </location>
</feature>
<feature type="compositionally biased region" description="Acidic residues" evidence="8">
    <location>
        <begin position="695"/>
        <end position="704"/>
    </location>
</feature>
<feature type="compositionally biased region" description="Polar residues" evidence="8">
    <location>
        <begin position="1391"/>
        <end position="1407"/>
    </location>
</feature>
<accession>A0A4V5N5V0</accession>
<keyword evidence="5" id="KW-0597">Phosphoprotein</keyword>
<feature type="compositionally biased region" description="Low complexity" evidence="8">
    <location>
        <begin position="826"/>
        <end position="839"/>
    </location>
</feature>
<feature type="compositionally biased region" description="Low complexity" evidence="8">
    <location>
        <begin position="15"/>
        <end position="31"/>
    </location>
</feature>
<dbReference type="GO" id="GO:0003743">
    <property type="term" value="F:translation initiation factor activity"/>
    <property type="evidence" value="ECO:0007669"/>
    <property type="project" value="UniProtKB-KW"/>
</dbReference>
<evidence type="ECO:0000256" key="2">
    <source>
        <dbReference type="ARBA" id="ARBA00005775"/>
    </source>
</evidence>
<dbReference type="EMBL" id="NAJL01000057">
    <property type="protein sequence ID" value="TKA23359.1"/>
    <property type="molecule type" value="Genomic_DNA"/>
</dbReference>
<feature type="compositionally biased region" description="Low complexity" evidence="8">
    <location>
        <begin position="333"/>
        <end position="347"/>
    </location>
</feature>